<reference evidence="2" key="1">
    <citation type="journal article" date="2022" name="bioRxiv">
        <title>Sequencing and chromosome-scale assembly of the giantPleurodeles waltlgenome.</title>
        <authorList>
            <person name="Brown T."/>
            <person name="Elewa A."/>
            <person name="Iarovenko S."/>
            <person name="Subramanian E."/>
            <person name="Araus A.J."/>
            <person name="Petzold A."/>
            <person name="Susuki M."/>
            <person name="Suzuki K.-i.T."/>
            <person name="Hayashi T."/>
            <person name="Toyoda A."/>
            <person name="Oliveira C."/>
            <person name="Osipova E."/>
            <person name="Leigh N.D."/>
            <person name="Simon A."/>
            <person name="Yun M.H."/>
        </authorList>
    </citation>
    <scope>NUCLEOTIDE SEQUENCE</scope>
    <source>
        <strain evidence="2">20211129_DDA</strain>
        <tissue evidence="2">Liver</tissue>
    </source>
</reference>
<proteinExistence type="predicted"/>
<organism evidence="2 3">
    <name type="scientific">Pleurodeles waltl</name>
    <name type="common">Iberian ribbed newt</name>
    <dbReference type="NCBI Taxonomy" id="8319"/>
    <lineage>
        <taxon>Eukaryota</taxon>
        <taxon>Metazoa</taxon>
        <taxon>Chordata</taxon>
        <taxon>Craniata</taxon>
        <taxon>Vertebrata</taxon>
        <taxon>Euteleostomi</taxon>
        <taxon>Amphibia</taxon>
        <taxon>Batrachia</taxon>
        <taxon>Caudata</taxon>
        <taxon>Salamandroidea</taxon>
        <taxon>Salamandridae</taxon>
        <taxon>Pleurodelinae</taxon>
        <taxon>Pleurodeles</taxon>
    </lineage>
</organism>
<feature type="region of interest" description="Disordered" evidence="1">
    <location>
        <begin position="58"/>
        <end position="84"/>
    </location>
</feature>
<dbReference type="AlphaFoldDB" id="A0AAV7MY11"/>
<protein>
    <submittedName>
        <fullName evidence="2">Uncharacterized protein</fullName>
    </submittedName>
</protein>
<name>A0AAV7MY11_PLEWA</name>
<gene>
    <name evidence="2" type="ORF">NDU88_004615</name>
</gene>
<evidence type="ECO:0000313" key="2">
    <source>
        <dbReference type="EMBL" id="KAJ1107222.1"/>
    </source>
</evidence>
<keyword evidence="3" id="KW-1185">Reference proteome</keyword>
<evidence type="ECO:0000256" key="1">
    <source>
        <dbReference type="SAM" id="MobiDB-lite"/>
    </source>
</evidence>
<dbReference type="Proteomes" id="UP001066276">
    <property type="component" value="Chromosome 9"/>
</dbReference>
<accession>A0AAV7MY11</accession>
<evidence type="ECO:0000313" key="3">
    <source>
        <dbReference type="Proteomes" id="UP001066276"/>
    </source>
</evidence>
<sequence length="189" mass="20000">MESSLLVCSRVPGKCLLSLSLALCEELCGSGEINSTTRVTLPTGPGISSEEEAVLSRGVSSSEWGQATSHTAESPIETPQSKYSVSPRYGVGDFRDTLITDGRAIKEPSPEAPFLPNPADSINSRRARASLRGRIVSLKAVDLAEGVKFPLPFMHSTALMGGDPQENSGIVAICYYLTGSLTKGIQESP</sequence>
<dbReference type="EMBL" id="JANPWB010000013">
    <property type="protein sequence ID" value="KAJ1107222.1"/>
    <property type="molecule type" value="Genomic_DNA"/>
</dbReference>
<comment type="caution">
    <text evidence="2">The sequence shown here is derived from an EMBL/GenBank/DDBJ whole genome shotgun (WGS) entry which is preliminary data.</text>
</comment>